<dbReference type="InterPro" id="IPR009057">
    <property type="entry name" value="Homeodomain-like_sf"/>
</dbReference>
<evidence type="ECO:0000256" key="4">
    <source>
        <dbReference type="ARBA" id="ARBA00023163"/>
    </source>
</evidence>
<proteinExistence type="predicted"/>
<dbReference type="InterPro" id="IPR003593">
    <property type="entry name" value="AAA+_ATPase"/>
</dbReference>
<evidence type="ECO:0000256" key="1">
    <source>
        <dbReference type="ARBA" id="ARBA00022741"/>
    </source>
</evidence>
<dbReference type="InterPro" id="IPR025662">
    <property type="entry name" value="Sigma_54_int_dom_ATP-bd_1"/>
</dbReference>
<dbReference type="Gene3D" id="1.10.10.60">
    <property type="entry name" value="Homeodomain-like"/>
    <property type="match status" value="1"/>
</dbReference>
<evidence type="ECO:0008006" key="10">
    <source>
        <dbReference type="Google" id="ProtNLM"/>
    </source>
</evidence>
<dbReference type="PANTHER" id="PTHR32071">
    <property type="entry name" value="TRANSCRIPTIONAL REGULATORY PROTEIN"/>
    <property type="match status" value="1"/>
</dbReference>
<dbReference type="PROSITE" id="PS00675">
    <property type="entry name" value="SIGMA54_INTERACT_1"/>
    <property type="match status" value="1"/>
</dbReference>
<dbReference type="InterPro" id="IPR011006">
    <property type="entry name" value="CheY-like_superfamily"/>
</dbReference>
<evidence type="ECO:0000313" key="8">
    <source>
        <dbReference type="EMBL" id="OUR99649.1"/>
    </source>
</evidence>
<keyword evidence="2" id="KW-0067">ATP-binding</keyword>
<dbReference type="SMART" id="SM00448">
    <property type="entry name" value="REC"/>
    <property type="match status" value="1"/>
</dbReference>
<evidence type="ECO:0000256" key="5">
    <source>
        <dbReference type="PROSITE-ProRule" id="PRU00169"/>
    </source>
</evidence>
<evidence type="ECO:0000259" key="7">
    <source>
        <dbReference type="PROSITE" id="PS50110"/>
    </source>
</evidence>
<reference evidence="9" key="1">
    <citation type="journal article" date="2017" name="Proc. Natl. Acad. Sci. U.S.A.">
        <title>Simulation of Deepwater Horizon oil plume reveals substrate specialization within a complex community of hydrocarbon-degraders.</title>
        <authorList>
            <person name="Hu P."/>
            <person name="Dubinsky E.A."/>
            <person name="Probst A.J."/>
            <person name="Wang J."/>
            <person name="Sieber C.M.K."/>
            <person name="Tom L.M."/>
            <person name="Gardinali P."/>
            <person name="Banfield J.F."/>
            <person name="Atlas R.M."/>
            <person name="Andersen G.L."/>
        </authorList>
    </citation>
    <scope>NUCLEOTIDE SEQUENCE [LARGE SCALE GENOMIC DNA]</scope>
</reference>
<keyword evidence="1" id="KW-0547">Nucleotide-binding</keyword>
<evidence type="ECO:0000256" key="2">
    <source>
        <dbReference type="ARBA" id="ARBA00022840"/>
    </source>
</evidence>
<evidence type="ECO:0000259" key="6">
    <source>
        <dbReference type="PROSITE" id="PS50045"/>
    </source>
</evidence>
<dbReference type="GO" id="GO:0005524">
    <property type="term" value="F:ATP binding"/>
    <property type="evidence" value="ECO:0007669"/>
    <property type="project" value="UniProtKB-KW"/>
</dbReference>
<comment type="caution">
    <text evidence="8">The sequence shown here is derived from an EMBL/GenBank/DDBJ whole genome shotgun (WGS) entry which is preliminary data.</text>
</comment>
<dbReference type="EMBL" id="MAAO01000002">
    <property type="protein sequence ID" value="OUR99649.1"/>
    <property type="molecule type" value="Genomic_DNA"/>
</dbReference>
<sequence>MKKILLCEDDNVLLKVMARSLKRVGFAIIALSSAEDVLQEDFSHLSLIIIDIGLPGMRGDELLKRLISKNIEIPIIIISGNSDVSLAVECMKNGAYNYLEKPFEENYLISSVIDAIGDNEIEATTNEYNYEYFSRSNEVNELTKIIKKIAGENISVFMYGESGSGKEFYAKEIYKSWHRPDVPFVSVNCPAIPDSLAESELFGHEKGSFTGADKLKIGKFEFANNGVLFLDEIGDLSLEIQAKLLRVLEEKEIERVGSNEKIKLNIQLISASSQDIKSLIAEGKFRSDLYYRLSDIELKVPPLKSRIEDIDFLVSHFISQYEKETGKLGKTFSESSLNILKSYDWPGNIRELRSTVRRMMILSKGNVVTPDDLSVGHFGSLCSHMDTSKKIARVSGQIQNQELELIRNSIKTQNGNLTKVSKDLGISRATLYRKIKKYGI</sequence>
<dbReference type="FunFam" id="3.40.50.300:FF:000006">
    <property type="entry name" value="DNA-binding transcriptional regulator NtrC"/>
    <property type="match status" value="1"/>
</dbReference>
<dbReference type="InterPro" id="IPR002197">
    <property type="entry name" value="HTH_Fis"/>
</dbReference>
<dbReference type="SMART" id="SM00382">
    <property type="entry name" value="AAA"/>
    <property type="match status" value="1"/>
</dbReference>
<dbReference type="Gene3D" id="3.40.50.300">
    <property type="entry name" value="P-loop containing nucleotide triphosphate hydrolases"/>
    <property type="match status" value="1"/>
</dbReference>
<keyword evidence="3" id="KW-0805">Transcription regulation</keyword>
<evidence type="ECO:0000256" key="3">
    <source>
        <dbReference type="ARBA" id="ARBA00023015"/>
    </source>
</evidence>
<dbReference type="GO" id="GO:0000160">
    <property type="term" value="P:phosphorelay signal transduction system"/>
    <property type="evidence" value="ECO:0007669"/>
    <property type="project" value="InterPro"/>
</dbReference>
<dbReference type="Pfam" id="PF00072">
    <property type="entry name" value="Response_reg"/>
    <property type="match status" value="1"/>
</dbReference>
<keyword evidence="4" id="KW-0804">Transcription</keyword>
<dbReference type="Pfam" id="PF02954">
    <property type="entry name" value="HTH_8"/>
    <property type="match status" value="1"/>
</dbReference>
<evidence type="ECO:0000313" key="9">
    <source>
        <dbReference type="Proteomes" id="UP000196531"/>
    </source>
</evidence>
<dbReference type="PRINTS" id="PR01590">
    <property type="entry name" value="HTHFIS"/>
</dbReference>
<dbReference type="Proteomes" id="UP000196531">
    <property type="component" value="Unassembled WGS sequence"/>
</dbReference>
<dbReference type="Gene3D" id="3.40.50.2300">
    <property type="match status" value="1"/>
</dbReference>
<dbReference type="InterPro" id="IPR027417">
    <property type="entry name" value="P-loop_NTPase"/>
</dbReference>
<dbReference type="SUPFAM" id="SSF52172">
    <property type="entry name" value="CheY-like"/>
    <property type="match status" value="1"/>
</dbReference>
<dbReference type="InterPro" id="IPR058031">
    <property type="entry name" value="AAA_lid_NorR"/>
</dbReference>
<dbReference type="PROSITE" id="PS50110">
    <property type="entry name" value="RESPONSE_REGULATORY"/>
    <property type="match status" value="1"/>
</dbReference>
<organism evidence="8 9">
    <name type="scientific">Halobacteriovorax marinus</name>
    <dbReference type="NCBI Taxonomy" id="97084"/>
    <lineage>
        <taxon>Bacteria</taxon>
        <taxon>Pseudomonadati</taxon>
        <taxon>Bdellovibrionota</taxon>
        <taxon>Bacteriovoracia</taxon>
        <taxon>Bacteriovoracales</taxon>
        <taxon>Halobacteriovoraceae</taxon>
        <taxon>Halobacteriovorax</taxon>
    </lineage>
</organism>
<dbReference type="SUPFAM" id="SSF46689">
    <property type="entry name" value="Homeodomain-like"/>
    <property type="match status" value="1"/>
</dbReference>
<dbReference type="Pfam" id="PF00158">
    <property type="entry name" value="Sigma54_activat"/>
    <property type="match status" value="1"/>
</dbReference>
<dbReference type="InterPro" id="IPR001789">
    <property type="entry name" value="Sig_transdc_resp-reg_receiver"/>
</dbReference>
<dbReference type="GO" id="GO:0043565">
    <property type="term" value="F:sequence-specific DNA binding"/>
    <property type="evidence" value="ECO:0007669"/>
    <property type="project" value="InterPro"/>
</dbReference>
<feature type="domain" description="Sigma-54 factor interaction" evidence="6">
    <location>
        <begin position="132"/>
        <end position="361"/>
    </location>
</feature>
<dbReference type="GO" id="GO:0006355">
    <property type="term" value="P:regulation of DNA-templated transcription"/>
    <property type="evidence" value="ECO:0007669"/>
    <property type="project" value="InterPro"/>
</dbReference>
<dbReference type="SUPFAM" id="SSF52540">
    <property type="entry name" value="P-loop containing nucleoside triphosphate hydrolases"/>
    <property type="match status" value="1"/>
</dbReference>
<feature type="domain" description="Response regulatory" evidence="7">
    <location>
        <begin position="3"/>
        <end position="116"/>
    </location>
</feature>
<dbReference type="AlphaFoldDB" id="A0A1Y5FC35"/>
<keyword evidence="5" id="KW-0597">Phosphoprotein</keyword>
<dbReference type="Pfam" id="PF25601">
    <property type="entry name" value="AAA_lid_14"/>
    <property type="match status" value="1"/>
</dbReference>
<gene>
    <name evidence="8" type="ORF">A9Q84_01100</name>
</gene>
<dbReference type="PROSITE" id="PS50045">
    <property type="entry name" value="SIGMA54_INTERACT_4"/>
    <property type="match status" value="1"/>
</dbReference>
<protein>
    <recommendedName>
        <fullName evidence="10">Sigma-54-dependent Fis family transcriptional regulator</fullName>
    </recommendedName>
</protein>
<name>A0A1Y5FC35_9BACT</name>
<dbReference type="Gene3D" id="1.10.8.60">
    <property type="match status" value="1"/>
</dbReference>
<accession>A0A1Y5FC35</accession>
<dbReference type="InterPro" id="IPR002078">
    <property type="entry name" value="Sigma_54_int"/>
</dbReference>
<feature type="modified residue" description="4-aspartylphosphate" evidence="5">
    <location>
        <position position="51"/>
    </location>
</feature>
<dbReference type="CDD" id="cd00009">
    <property type="entry name" value="AAA"/>
    <property type="match status" value="1"/>
</dbReference>